<protein>
    <recommendedName>
        <fullName evidence="1">non-specific serine/threonine protein kinase</fullName>
        <ecNumber evidence="1">2.7.11.1</ecNumber>
    </recommendedName>
</protein>
<dbReference type="OrthoDB" id="10424469at2759"/>
<feature type="region of interest" description="Disordered" evidence="2">
    <location>
        <begin position="1"/>
        <end position="54"/>
    </location>
</feature>
<feature type="compositionally biased region" description="Polar residues" evidence="2">
    <location>
        <begin position="17"/>
        <end position="30"/>
    </location>
</feature>
<dbReference type="PANTHER" id="PTHR11909">
    <property type="entry name" value="CASEIN KINASE-RELATED"/>
    <property type="match status" value="1"/>
</dbReference>
<dbReference type="AlphaFoldDB" id="A0A1D1VXJ9"/>
<evidence type="ECO:0000313" key="5">
    <source>
        <dbReference type="Proteomes" id="UP000186922"/>
    </source>
</evidence>
<evidence type="ECO:0000259" key="3">
    <source>
        <dbReference type="PROSITE" id="PS50011"/>
    </source>
</evidence>
<dbReference type="PROSITE" id="PS00108">
    <property type="entry name" value="PROTEIN_KINASE_ST"/>
    <property type="match status" value="1"/>
</dbReference>
<dbReference type="SMART" id="SM00220">
    <property type="entry name" value="S_TKc"/>
    <property type="match status" value="1"/>
</dbReference>
<dbReference type="STRING" id="947166.A0A1D1VXJ9"/>
<comment type="caution">
    <text evidence="4">The sequence shown here is derived from an EMBL/GenBank/DDBJ whole genome shotgun (WGS) entry which is preliminary data.</text>
</comment>
<dbReference type="EMBL" id="BDGG01000013">
    <property type="protein sequence ID" value="GAV06155.1"/>
    <property type="molecule type" value="Genomic_DNA"/>
</dbReference>
<dbReference type="InterPro" id="IPR011009">
    <property type="entry name" value="Kinase-like_dom_sf"/>
</dbReference>
<feature type="domain" description="Protein kinase" evidence="3">
    <location>
        <begin position="94"/>
        <end position="363"/>
    </location>
</feature>
<dbReference type="InterPro" id="IPR050235">
    <property type="entry name" value="CK1_Ser-Thr_kinase"/>
</dbReference>
<evidence type="ECO:0000256" key="2">
    <source>
        <dbReference type="SAM" id="MobiDB-lite"/>
    </source>
</evidence>
<dbReference type="EC" id="2.7.11.1" evidence="1"/>
<organism evidence="4 5">
    <name type="scientific">Ramazzottius varieornatus</name>
    <name type="common">Water bear</name>
    <name type="synonym">Tardigrade</name>
    <dbReference type="NCBI Taxonomy" id="947166"/>
    <lineage>
        <taxon>Eukaryota</taxon>
        <taxon>Metazoa</taxon>
        <taxon>Ecdysozoa</taxon>
        <taxon>Tardigrada</taxon>
        <taxon>Eutardigrada</taxon>
        <taxon>Parachela</taxon>
        <taxon>Hypsibioidea</taxon>
        <taxon>Ramazzottiidae</taxon>
        <taxon>Ramazzottius</taxon>
    </lineage>
</organism>
<accession>A0A1D1VXJ9</accession>
<dbReference type="PROSITE" id="PS50011">
    <property type="entry name" value="PROTEIN_KINASE_DOM"/>
    <property type="match status" value="1"/>
</dbReference>
<dbReference type="Proteomes" id="UP000186922">
    <property type="component" value="Unassembled WGS sequence"/>
</dbReference>
<gene>
    <name evidence="4" type="primary">RvY_16183-1</name>
    <name evidence="4" type="synonym">RvY_16183.1</name>
    <name evidence="4" type="ORF">RvY_16183</name>
</gene>
<name>A0A1D1VXJ9_RAMVA</name>
<keyword evidence="5" id="KW-1185">Reference proteome</keyword>
<sequence>MQAYSHANHVSFEGDTADQTTSGHFTATSSTDEDPYSPLNPNWHPQGRTSHQWPLSQPKLTTAEMMEARHSSLSKEFRDWEKSSLRGLTVAGSYTCGAVIGRGSFGTIRIGQLSQQIADRRPHGSKALDHVAIKLEKLNKYGTSPCLDREYKLLRKLQRNSGGFPNILALANLGPYRALVMQLLGPNLQELFERCGKKFSIPCIAMIALQLMDRFEVLHSERILYRDVKGENFLIGFPGSRTQNVIHVVDLGLAREWTPDPYERRSPAGTPRYMSLRTHMGKQPSYRDDLESLSLLFIYFAKGKLPWQGIHDGSTIDRIKRIGIKKGSISPEDLCQDLPDAFCRSLKASRQLAYDQLPNYNLFRSLFQKVLNETTDSSSGMASPFDWLQKNVNLDFGYDKKEREKKQARLKNDIAQGRLQLQPVQSPDRKADGRGDYVDTPRGEVTMTPPTSRIPSGAFSVSKHNERSDVVPPSVQSRGKGEVGKVEPSASAPLDQGKDKPPAKSSRSWGCLAFVKSLMSHTDRSDISLA</sequence>
<dbReference type="GO" id="GO:0004674">
    <property type="term" value="F:protein serine/threonine kinase activity"/>
    <property type="evidence" value="ECO:0007669"/>
    <property type="project" value="UniProtKB-EC"/>
</dbReference>
<proteinExistence type="predicted"/>
<feature type="compositionally biased region" description="Basic and acidic residues" evidence="2">
    <location>
        <begin position="427"/>
        <end position="442"/>
    </location>
</feature>
<dbReference type="GO" id="GO:0005524">
    <property type="term" value="F:ATP binding"/>
    <property type="evidence" value="ECO:0007669"/>
    <property type="project" value="InterPro"/>
</dbReference>
<dbReference type="InterPro" id="IPR008271">
    <property type="entry name" value="Ser/Thr_kinase_AS"/>
</dbReference>
<dbReference type="Pfam" id="PF00069">
    <property type="entry name" value="Pkinase"/>
    <property type="match status" value="1"/>
</dbReference>
<feature type="region of interest" description="Disordered" evidence="2">
    <location>
        <begin position="411"/>
        <end position="507"/>
    </location>
</feature>
<reference evidence="4 5" key="1">
    <citation type="journal article" date="2016" name="Nat. Commun.">
        <title>Extremotolerant tardigrade genome and improved radiotolerance of human cultured cells by tardigrade-unique protein.</title>
        <authorList>
            <person name="Hashimoto T."/>
            <person name="Horikawa D.D."/>
            <person name="Saito Y."/>
            <person name="Kuwahara H."/>
            <person name="Kozuka-Hata H."/>
            <person name="Shin-I T."/>
            <person name="Minakuchi Y."/>
            <person name="Ohishi K."/>
            <person name="Motoyama A."/>
            <person name="Aizu T."/>
            <person name="Enomoto A."/>
            <person name="Kondo K."/>
            <person name="Tanaka S."/>
            <person name="Hara Y."/>
            <person name="Koshikawa S."/>
            <person name="Sagara H."/>
            <person name="Miura T."/>
            <person name="Yokobori S."/>
            <person name="Miyagawa K."/>
            <person name="Suzuki Y."/>
            <person name="Kubo T."/>
            <person name="Oyama M."/>
            <person name="Kohara Y."/>
            <person name="Fujiyama A."/>
            <person name="Arakawa K."/>
            <person name="Katayama T."/>
            <person name="Toyoda A."/>
            <person name="Kunieda T."/>
        </authorList>
    </citation>
    <scope>NUCLEOTIDE SEQUENCE [LARGE SCALE GENOMIC DNA]</scope>
    <source>
        <strain evidence="4 5">YOKOZUNA-1</strain>
    </source>
</reference>
<evidence type="ECO:0000313" key="4">
    <source>
        <dbReference type="EMBL" id="GAV06155.1"/>
    </source>
</evidence>
<evidence type="ECO:0000256" key="1">
    <source>
        <dbReference type="ARBA" id="ARBA00012513"/>
    </source>
</evidence>
<dbReference type="SUPFAM" id="SSF56112">
    <property type="entry name" value="Protein kinase-like (PK-like)"/>
    <property type="match status" value="1"/>
</dbReference>
<dbReference type="Gene3D" id="1.10.510.10">
    <property type="entry name" value="Transferase(Phosphotransferase) domain 1"/>
    <property type="match status" value="1"/>
</dbReference>
<dbReference type="InterPro" id="IPR000719">
    <property type="entry name" value="Prot_kinase_dom"/>
</dbReference>